<evidence type="ECO:0000313" key="3">
    <source>
        <dbReference type="EMBL" id="KAK8871301.1"/>
    </source>
</evidence>
<dbReference type="Pfam" id="PF00249">
    <property type="entry name" value="Myb_DNA-binding"/>
    <property type="match status" value="1"/>
</dbReference>
<proteinExistence type="predicted"/>
<evidence type="ECO:0000259" key="1">
    <source>
        <dbReference type="PROSITE" id="PS50090"/>
    </source>
</evidence>
<dbReference type="InterPro" id="IPR017930">
    <property type="entry name" value="Myb_dom"/>
</dbReference>
<comment type="caution">
    <text evidence="3">The sequence shown here is derived from an EMBL/GenBank/DDBJ whole genome shotgun (WGS) entry which is preliminary data.</text>
</comment>
<dbReference type="InterPro" id="IPR001005">
    <property type="entry name" value="SANT/Myb"/>
</dbReference>
<protein>
    <recommendedName>
        <fullName evidence="5">Myb-like DNA-binding domain containing protein</fullName>
    </recommendedName>
</protein>
<dbReference type="SMART" id="SM00717">
    <property type="entry name" value="SANT"/>
    <property type="match status" value="1"/>
</dbReference>
<accession>A0ABR2J168</accession>
<dbReference type="Gene3D" id="1.10.10.60">
    <property type="entry name" value="Homeodomain-like"/>
    <property type="match status" value="1"/>
</dbReference>
<feature type="domain" description="Myb-like" evidence="1">
    <location>
        <begin position="45"/>
        <end position="95"/>
    </location>
</feature>
<organism evidence="3 4">
    <name type="scientific">Tritrichomonas musculus</name>
    <dbReference type="NCBI Taxonomy" id="1915356"/>
    <lineage>
        <taxon>Eukaryota</taxon>
        <taxon>Metamonada</taxon>
        <taxon>Parabasalia</taxon>
        <taxon>Tritrichomonadida</taxon>
        <taxon>Tritrichomonadidae</taxon>
        <taxon>Tritrichomonas</taxon>
    </lineage>
</organism>
<dbReference type="PROSITE" id="PS50090">
    <property type="entry name" value="MYB_LIKE"/>
    <property type="match status" value="1"/>
</dbReference>
<gene>
    <name evidence="3" type="ORF">M9Y10_007021</name>
</gene>
<dbReference type="CDD" id="cd00167">
    <property type="entry name" value="SANT"/>
    <property type="match status" value="1"/>
</dbReference>
<dbReference type="Proteomes" id="UP001470230">
    <property type="component" value="Unassembled WGS sequence"/>
</dbReference>
<name>A0ABR2J168_9EUKA</name>
<sequence>MIIEVFDNPFLIDDITLDQDKNTSSPTQAFNQSPKKKLYESNYLQQDIGSLPWNKDEDNIILTKFKELGPAWDKIAKWLPNRTSSDIHNRYTELQQEHTSSTLPLPINSPTTASPGCFSNDCRTAELDDFLIDIPVIQTEQNKNAEINKKNKKGKYAQYRICKLLFNPSITDLRYKYCPKFKEYMKNKYPNERELDPSLPKEQILDYLEKHYEDFCLCFPIEKEISDLMRIALGNDKRKK</sequence>
<reference evidence="3 4" key="1">
    <citation type="submission" date="2024-04" db="EMBL/GenBank/DDBJ databases">
        <title>Tritrichomonas musculus Genome.</title>
        <authorList>
            <person name="Alves-Ferreira E."/>
            <person name="Grigg M."/>
            <person name="Lorenzi H."/>
            <person name="Galac M."/>
        </authorList>
    </citation>
    <scope>NUCLEOTIDE SEQUENCE [LARGE SCALE GENOMIC DNA]</scope>
    <source>
        <strain evidence="3 4">EAF2021</strain>
    </source>
</reference>
<dbReference type="InterPro" id="IPR009057">
    <property type="entry name" value="Homeodomain-like_sf"/>
</dbReference>
<evidence type="ECO:0000313" key="4">
    <source>
        <dbReference type="Proteomes" id="UP001470230"/>
    </source>
</evidence>
<feature type="domain" description="HTH myb-type" evidence="2">
    <location>
        <begin position="52"/>
        <end position="99"/>
    </location>
</feature>
<dbReference type="EMBL" id="JAPFFF010000013">
    <property type="protein sequence ID" value="KAK8871301.1"/>
    <property type="molecule type" value="Genomic_DNA"/>
</dbReference>
<dbReference type="PROSITE" id="PS51294">
    <property type="entry name" value="HTH_MYB"/>
    <property type="match status" value="1"/>
</dbReference>
<evidence type="ECO:0000259" key="2">
    <source>
        <dbReference type="PROSITE" id="PS51294"/>
    </source>
</evidence>
<dbReference type="SUPFAM" id="SSF46689">
    <property type="entry name" value="Homeodomain-like"/>
    <property type="match status" value="1"/>
</dbReference>
<keyword evidence="4" id="KW-1185">Reference proteome</keyword>
<evidence type="ECO:0008006" key="5">
    <source>
        <dbReference type="Google" id="ProtNLM"/>
    </source>
</evidence>